<dbReference type="Pfam" id="PF21672">
    <property type="entry name" value="COMM_HN"/>
    <property type="match status" value="1"/>
</dbReference>
<keyword evidence="3" id="KW-1185">Reference proteome</keyword>
<protein>
    <submittedName>
        <fullName evidence="2">Uncharacterized protein AM49</fullName>
    </submittedName>
</protein>
<dbReference type="VEuPathDB" id="AmoebaDB:NAEGRDRAFT_69245"/>
<dbReference type="Proteomes" id="UP000006671">
    <property type="component" value="Unassembled WGS sequence"/>
</dbReference>
<dbReference type="GeneID" id="8852874"/>
<dbReference type="GO" id="GO:0051059">
    <property type="term" value="F:NF-kappaB binding"/>
    <property type="evidence" value="ECO:0007669"/>
    <property type="project" value="TreeGrafter"/>
</dbReference>
<reference evidence="2 3" key="1">
    <citation type="journal article" date="2010" name="Cell">
        <title>The genome of Naegleria gruberi illuminates early eukaryotic versatility.</title>
        <authorList>
            <person name="Fritz-Laylin L.K."/>
            <person name="Prochnik S.E."/>
            <person name="Ginger M.L."/>
            <person name="Dacks J.B."/>
            <person name="Carpenter M.L."/>
            <person name="Field M.C."/>
            <person name="Kuo A."/>
            <person name="Paredez A."/>
            <person name="Chapman J."/>
            <person name="Pham J."/>
            <person name="Shu S."/>
            <person name="Neupane R."/>
            <person name="Cipriano M."/>
            <person name="Mancuso J."/>
            <person name="Tu H."/>
            <person name="Salamov A."/>
            <person name="Lindquist E."/>
            <person name="Shapiro H."/>
            <person name="Lucas S."/>
            <person name="Grigoriev I.V."/>
            <person name="Cande W.Z."/>
            <person name="Fulton C."/>
            <person name="Rokhsar D.S."/>
            <person name="Dawson S.C."/>
        </authorList>
    </citation>
    <scope>NUCLEOTIDE SEQUENCE [LARGE SCALE GENOMIC DNA]</scope>
    <source>
        <strain evidence="2 3">NEG-M</strain>
    </source>
</reference>
<dbReference type="PROSITE" id="PS51269">
    <property type="entry name" value="COMM"/>
    <property type="match status" value="1"/>
</dbReference>
<sequence>MKFHFSDTPPSQLCADFQTIQKIDRDTFTQLIIASVKLISGELELSSVSQLYEALDPLSEPSGLSTQKLANLIRSITLFLQGVLGKNLKPEFIEQDAKNLGLDDEKSAVICQLMKKYFVALSRGIFSQTLSIHPLLDMDWKFGVTASSSELDEVGSTFLQLKLTIDDGGKRDVFVEMSLQQFYDFLHEMEKAQSS</sequence>
<accession>D2VK25</accession>
<dbReference type="KEGG" id="ngr:NAEGRDRAFT_69245"/>
<dbReference type="GO" id="GO:0033209">
    <property type="term" value="P:tumor necrosis factor-mediated signaling pathway"/>
    <property type="evidence" value="ECO:0007669"/>
    <property type="project" value="TreeGrafter"/>
</dbReference>
<dbReference type="OrthoDB" id="76101at2759"/>
<dbReference type="RefSeq" id="XP_002675530.1">
    <property type="nucleotide sequence ID" value="XM_002675484.1"/>
</dbReference>
<organism evidence="3">
    <name type="scientific">Naegleria gruberi</name>
    <name type="common">Amoeba</name>
    <dbReference type="NCBI Taxonomy" id="5762"/>
    <lineage>
        <taxon>Eukaryota</taxon>
        <taxon>Discoba</taxon>
        <taxon>Heterolobosea</taxon>
        <taxon>Tetramitia</taxon>
        <taxon>Eutetramitia</taxon>
        <taxon>Vahlkampfiidae</taxon>
        <taxon>Naegleria</taxon>
    </lineage>
</organism>
<proteinExistence type="predicted"/>
<dbReference type="PANTHER" id="PTHR16231">
    <property type="entry name" value="COMM DOMAIN-CONTAINING PROTEIN 4-8 FAMILY MEMBER"/>
    <property type="match status" value="1"/>
</dbReference>
<dbReference type="GO" id="GO:0045892">
    <property type="term" value="P:negative regulation of DNA-templated transcription"/>
    <property type="evidence" value="ECO:0007669"/>
    <property type="project" value="TreeGrafter"/>
</dbReference>
<feature type="domain" description="COMM" evidence="1">
    <location>
        <begin position="134"/>
        <end position="195"/>
    </location>
</feature>
<evidence type="ECO:0000313" key="3">
    <source>
        <dbReference type="Proteomes" id="UP000006671"/>
    </source>
</evidence>
<dbReference type="OMA" id="SQQWGEH"/>
<dbReference type="STRING" id="5762.D2VK25"/>
<dbReference type="Pfam" id="PF07258">
    <property type="entry name" value="COMM_domain"/>
    <property type="match status" value="1"/>
</dbReference>
<name>D2VK25_NAEGR</name>
<dbReference type="eggNOG" id="ENOG502QQ17">
    <property type="taxonomic scope" value="Eukaryota"/>
</dbReference>
<dbReference type="InParanoid" id="D2VK25"/>
<evidence type="ECO:0000313" key="2">
    <source>
        <dbReference type="EMBL" id="EFC42786.1"/>
    </source>
</evidence>
<evidence type="ECO:0000259" key="1">
    <source>
        <dbReference type="PROSITE" id="PS51269"/>
    </source>
</evidence>
<dbReference type="PANTHER" id="PTHR16231:SF2">
    <property type="entry name" value="COMM DOMAIN-CONTAINING PROTEIN 7"/>
    <property type="match status" value="1"/>
</dbReference>
<dbReference type="InterPro" id="IPR047155">
    <property type="entry name" value="COMMD4/6/7/8"/>
</dbReference>
<dbReference type="InterPro" id="IPR017920">
    <property type="entry name" value="COMM"/>
</dbReference>
<gene>
    <name evidence="2" type="primary">AM49</name>
    <name evidence="2" type="ORF">NAEGRDRAFT_69245</name>
</gene>
<dbReference type="AlphaFoldDB" id="D2VK25"/>
<dbReference type="EMBL" id="GG738877">
    <property type="protein sequence ID" value="EFC42786.1"/>
    <property type="molecule type" value="Genomic_DNA"/>
</dbReference>